<protein>
    <submittedName>
        <fullName evidence="1">Uncharacterized protein</fullName>
    </submittedName>
</protein>
<dbReference type="RefSeq" id="XP_005642891.1">
    <property type="nucleotide sequence ID" value="XM_005642834.1"/>
</dbReference>
<organism evidence="1 2">
    <name type="scientific">Coccomyxa subellipsoidea (strain C-169)</name>
    <name type="common">Green microalga</name>
    <dbReference type="NCBI Taxonomy" id="574566"/>
    <lineage>
        <taxon>Eukaryota</taxon>
        <taxon>Viridiplantae</taxon>
        <taxon>Chlorophyta</taxon>
        <taxon>core chlorophytes</taxon>
        <taxon>Trebouxiophyceae</taxon>
        <taxon>Trebouxiophyceae incertae sedis</taxon>
        <taxon>Coccomyxaceae</taxon>
        <taxon>Coccomyxa</taxon>
        <taxon>Coccomyxa subellipsoidea</taxon>
    </lineage>
</organism>
<proteinExistence type="predicted"/>
<dbReference type="EMBL" id="AGSI01000024">
    <property type="protein sequence ID" value="EIE18347.1"/>
    <property type="molecule type" value="Genomic_DNA"/>
</dbReference>
<evidence type="ECO:0000313" key="1">
    <source>
        <dbReference type="EMBL" id="EIE18347.1"/>
    </source>
</evidence>
<sequence>MTQERVAVRVQQSLPVYHDAMSDVRQAGPVRQVSVNEGHATRQSVRFQGETFAQLKERLLAAAVPGNNVRLLVNEDWTVLLDDDLLPEGDLQIRTMDPGTDRSYAIVFQRRGC</sequence>
<dbReference type="KEGG" id="csl:COCSUDRAFT_60315"/>
<evidence type="ECO:0000313" key="2">
    <source>
        <dbReference type="Proteomes" id="UP000007264"/>
    </source>
</evidence>
<dbReference type="AlphaFoldDB" id="I0YIX8"/>
<comment type="caution">
    <text evidence="1">The sequence shown here is derived from an EMBL/GenBank/DDBJ whole genome shotgun (WGS) entry which is preliminary data.</text>
</comment>
<keyword evidence="2" id="KW-1185">Reference proteome</keyword>
<gene>
    <name evidence="1" type="ORF">COCSUDRAFT_60315</name>
</gene>
<dbReference type="Proteomes" id="UP000007264">
    <property type="component" value="Unassembled WGS sequence"/>
</dbReference>
<dbReference type="GeneID" id="17036372"/>
<name>I0YIX8_COCSC</name>
<accession>I0YIX8</accession>
<reference evidence="1 2" key="1">
    <citation type="journal article" date="2012" name="Genome Biol.">
        <title>The genome of the polar eukaryotic microalga coccomyxa subellipsoidea reveals traits of cold adaptation.</title>
        <authorList>
            <person name="Blanc G."/>
            <person name="Agarkova I."/>
            <person name="Grimwood J."/>
            <person name="Kuo A."/>
            <person name="Brueggeman A."/>
            <person name="Dunigan D."/>
            <person name="Gurnon J."/>
            <person name="Ladunga I."/>
            <person name="Lindquist E."/>
            <person name="Lucas S."/>
            <person name="Pangilinan J."/>
            <person name="Proschold T."/>
            <person name="Salamov A."/>
            <person name="Schmutz J."/>
            <person name="Weeks D."/>
            <person name="Yamada T."/>
            <person name="Claverie J.M."/>
            <person name="Grigoriev I."/>
            <person name="Van Etten J."/>
            <person name="Lomsadze A."/>
            <person name="Borodovsky M."/>
        </authorList>
    </citation>
    <scope>NUCLEOTIDE SEQUENCE [LARGE SCALE GENOMIC DNA]</scope>
    <source>
        <strain evidence="1 2">C-169</strain>
    </source>
</reference>